<proteinExistence type="predicted"/>
<evidence type="ECO:0000256" key="1">
    <source>
        <dbReference type="SAM" id="MobiDB-lite"/>
    </source>
</evidence>
<reference evidence="2" key="1">
    <citation type="submission" date="2020-08" db="EMBL/GenBank/DDBJ databases">
        <title>Genome sequencing and assembly of the red palm weevil Rhynchophorus ferrugineus.</title>
        <authorList>
            <person name="Dias G.B."/>
            <person name="Bergman C.M."/>
            <person name="Manee M."/>
        </authorList>
    </citation>
    <scope>NUCLEOTIDE SEQUENCE</scope>
    <source>
        <strain evidence="2">AA-2017</strain>
        <tissue evidence="2">Whole larva</tissue>
    </source>
</reference>
<protein>
    <submittedName>
        <fullName evidence="2">Uncharacterized protein</fullName>
    </submittedName>
</protein>
<dbReference type="EMBL" id="JAACXV010014549">
    <property type="protein sequence ID" value="KAF7266334.1"/>
    <property type="molecule type" value="Genomic_DNA"/>
</dbReference>
<feature type="compositionally biased region" description="Polar residues" evidence="1">
    <location>
        <begin position="64"/>
        <end position="81"/>
    </location>
</feature>
<feature type="region of interest" description="Disordered" evidence="1">
    <location>
        <begin position="61"/>
        <end position="81"/>
    </location>
</feature>
<gene>
    <name evidence="2" type="ORF">GWI33_020362</name>
</gene>
<name>A0A834HQT1_RHYFE</name>
<dbReference type="AlphaFoldDB" id="A0A834HQT1"/>
<dbReference type="Proteomes" id="UP000625711">
    <property type="component" value="Unassembled WGS sequence"/>
</dbReference>
<evidence type="ECO:0000313" key="2">
    <source>
        <dbReference type="EMBL" id="KAF7266334.1"/>
    </source>
</evidence>
<feature type="region of interest" description="Disordered" evidence="1">
    <location>
        <begin position="1"/>
        <end position="24"/>
    </location>
</feature>
<sequence length="81" mass="8906">MSCQILAGPASVNRPRPTAAATRSPGKSNLYLILNQPPVRHRNSVTRMFRFSQVVHLSAVHPGRQNSSTTHSWLASDQNIS</sequence>
<evidence type="ECO:0000313" key="3">
    <source>
        <dbReference type="Proteomes" id="UP000625711"/>
    </source>
</evidence>
<organism evidence="2 3">
    <name type="scientific">Rhynchophorus ferrugineus</name>
    <name type="common">Red palm weevil</name>
    <name type="synonym">Curculio ferrugineus</name>
    <dbReference type="NCBI Taxonomy" id="354439"/>
    <lineage>
        <taxon>Eukaryota</taxon>
        <taxon>Metazoa</taxon>
        <taxon>Ecdysozoa</taxon>
        <taxon>Arthropoda</taxon>
        <taxon>Hexapoda</taxon>
        <taxon>Insecta</taxon>
        <taxon>Pterygota</taxon>
        <taxon>Neoptera</taxon>
        <taxon>Endopterygota</taxon>
        <taxon>Coleoptera</taxon>
        <taxon>Polyphaga</taxon>
        <taxon>Cucujiformia</taxon>
        <taxon>Curculionidae</taxon>
        <taxon>Dryophthorinae</taxon>
        <taxon>Rhynchophorus</taxon>
    </lineage>
</organism>
<comment type="caution">
    <text evidence="2">The sequence shown here is derived from an EMBL/GenBank/DDBJ whole genome shotgun (WGS) entry which is preliminary data.</text>
</comment>
<keyword evidence="3" id="KW-1185">Reference proteome</keyword>
<accession>A0A834HQT1</accession>